<keyword evidence="3" id="KW-1185">Reference proteome</keyword>
<protein>
    <submittedName>
        <fullName evidence="2">Uncharacterized protein</fullName>
    </submittedName>
</protein>
<comment type="caution">
    <text evidence="2">The sequence shown here is derived from an EMBL/GenBank/DDBJ whole genome shotgun (WGS) entry which is preliminary data.</text>
</comment>
<feature type="chain" id="PRO_5029596913" evidence="1">
    <location>
        <begin position="26"/>
        <end position="184"/>
    </location>
</feature>
<evidence type="ECO:0000313" key="2">
    <source>
        <dbReference type="EMBL" id="KAF5919614.1"/>
    </source>
</evidence>
<organism evidence="2 3">
    <name type="scientific">Diceros bicornis minor</name>
    <name type="common">South-central black rhinoceros</name>
    <dbReference type="NCBI Taxonomy" id="77932"/>
    <lineage>
        <taxon>Eukaryota</taxon>
        <taxon>Metazoa</taxon>
        <taxon>Chordata</taxon>
        <taxon>Craniata</taxon>
        <taxon>Vertebrata</taxon>
        <taxon>Euteleostomi</taxon>
        <taxon>Mammalia</taxon>
        <taxon>Eutheria</taxon>
        <taxon>Laurasiatheria</taxon>
        <taxon>Perissodactyla</taxon>
        <taxon>Rhinocerotidae</taxon>
        <taxon>Diceros</taxon>
    </lineage>
</organism>
<dbReference type="Proteomes" id="UP000551758">
    <property type="component" value="Unassembled WGS sequence"/>
</dbReference>
<proteinExistence type="predicted"/>
<evidence type="ECO:0000313" key="3">
    <source>
        <dbReference type="Proteomes" id="UP000551758"/>
    </source>
</evidence>
<dbReference type="EMBL" id="JACDTQ010002243">
    <property type="protein sequence ID" value="KAF5919614.1"/>
    <property type="molecule type" value="Genomic_DNA"/>
</dbReference>
<evidence type="ECO:0000256" key="1">
    <source>
        <dbReference type="SAM" id="SignalP"/>
    </source>
</evidence>
<accession>A0A7J7EVJ8</accession>
<keyword evidence="1" id="KW-0732">Signal</keyword>
<feature type="signal peptide" evidence="1">
    <location>
        <begin position="1"/>
        <end position="25"/>
    </location>
</feature>
<sequence length="184" mass="20229">LSLISALGTSLRVLALFSCVALTNWTCGPSAPTSPTSVLRLAWCKLFCDWWLQGLGEPSREPAQGPQEHLRAKLRRNLRSKGFFPSYTESWSIRPWATRTLLSSHRAPSCRRPRRRTPVPPAEAIVTEPFASTHRQGLGGCGRGCPSLERLVLSHGSLLSDKGWAQAAGSLLRLQHFNLSSSQS</sequence>
<dbReference type="AlphaFoldDB" id="A0A7J7EVJ8"/>
<feature type="non-terminal residue" evidence="2">
    <location>
        <position position="184"/>
    </location>
</feature>
<reference evidence="2 3" key="1">
    <citation type="journal article" date="2020" name="Mol. Biol. Evol.">
        <title>Interspecific Gene Flow and the Evolution of Specialization in Black and White Rhinoceros.</title>
        <authorList>
            <person name="Moodley Y."/>
            <person name="Westbury M.V."/>
            <person name="Russo I.M."/>
            <person name="Gopalakrishnan S."/>
            <person name="Rakotoarivelo A."/>
            <person name="Olsen R.A."/>
            <person name="Prost S."/>
            <person name="Tunstall T."/>
            <person name="Ryder O.A."/>
            <person name="Dalen L."/>
            <person name="Bruford M.W."/>
        </authorList>
    </citation>
    <scope>NUCLEOTIDE SEQUENCE [LARGE SCALE GENOMIC DNA]</scope>
    <source>
        <strain evidence="2">SBR-YM</strain>
        <tissue evidence="2">Skin</tissue>
    </source>
</reference>
<feature type="non-terminal residue" evidence="2">
    <location>
        <position position="1"/>
    </location>
</feature>
<name>A0A7J7EVJ8_DICBM</name>
<gene>
    <name evidence="2" type="ORF">HPG69_000214</name>
</gene>